<dbReference type="Pfam" id="PF01476">
    <property type="entry name" value="LysM"/>
    <property type="match status" value="6"/>
</dbReference>
<dbReference type="PANTHER" id="PTHR33734">
    <property type="entry name" value="LYSM DOMAIN-CONTAINING GPI-ANCHORED PROTEIN 2"/>
    <property type="match status" value="1"/>
</dbReference>
<dbReference type="InterPro" id="IPR028082">
    <property type="entry name" value="Peripla_BP_I"/>
</dbReference>
<feature type="domain" description="LysM" evidence="2">
    <location>
        <begin position="232"/>
        <end position="275"/>
    </location>
</feature>
<evidence type="ECO:0000256" key="1">
    <source>
        <dbReference type="SAM" id="SignalP"/>
    </source>
</evidence>
<gene>
    <name evidence="3" type="ORF">K5I29_06490</name>
</gene>
<feature type="signal peptide" evidence="1">
    <location>
        <begin position="1"/>
        <end position="21"/>
    </location>
</feature>
<feature type="domain" description="LysM" evidence="2">
    <location>
        <begin position="355"/>
        <end position="398"/>
    </location>
</feature>
<name>A0ABY6M4G1_9FLAO</name>
<dbReference type="Proteomes" id="UP001163328">
    <property type="component" value="Chromosome"/>
</dbReference>
<dbReference type="Gene3D" id="3.10.350.10">
    <property type="entry name" value="LysM domain"/>
    <property type="match status" value="6"/>
</dbReference>
<feature type="domain" description="LysM" evidence="2">
    <location>
        <begin position="169"/>
        <end position="214"/>
    </location>
</feature>
<dbReference type="RefSeq" id="WP_264435084.1">
    <property type="nucleotide sequence ID" value="NZ_CP081495.1"/>
</dbReference>
<dbReference type="CDD" id="cd00118">
    <property type="entry name" value="LysM"/>
    <property type="match status" value="6"/>
</dbReference>
<sequence>MKKNIVLAFSFLVFCSFTSLAQNKVVEHKVEKGDTVTSIARKYNVSASDIYRLNPSAAQGIQLDAILKVPVSQTKTVASTTGKKHVVAPKETVYSIARKYEISPADLQLANKEVLKEVLKPGAVLVIPTKNGQPNSNTVVEQVPIKPVKTAASTQSTTDKVKNNPIKNIYHTVSAKETKYGIARQYNLTVAELEKFNPEIKGKEHLEVGVVLRLTDQVPPYGSVHNPADVAGNYIIQPKETLFSLSQKAGLSVSEFLKLNPSLASGVKEGTTIKMPKTTSPSVADLLADDDVVYETYVIQPQETLYSLTKQSGLTVNEFLKLNPNVAQGVQSGTIIKMPKTVVGNNEGIIGSKYTEYVVQPQETFYSLNKRSGLTVNEFLALNPELENGVIAGMTIKMPRNKVQVNKPITDLTLNLAPNSSKNLVLLLPFNTDKYGNNSAVTIQEQLKNDRFANMTLDFYSGALVAIDSAKKLGLPVKVQVLDSKETRTGSNIASLVNKGSFNRADVVIGPFFQNQVENLANLLANQPIAIVSPLSNEKGKPMPNLYQSMPSTEDVKKALIDYMYAKNGNIVAIVDPKKGSMRKYINESFPSVKIAPIKADGLVDANQIRQTLDKSRINFVILETESTALTVSACKTLLNQLKDYDIQLVTLDKNEILESDEIPLTDLTKLKLLYPSVTNDANGLKLTDFAKTYKAQNNTLPNKFATRGFDVTFDTILRLYNQDGFHSTVENAASQQLENKFNYVNVDGAHHNKGVYLLYYDTDLTIKEAK</sequence>
<dbReference type="InterPro" id="IPR018392">
    <property type="entry name" value="LysM"/>
</dbReference>
<accession>A0ABY6M4G1</accession>
<dbReference type="Gene3D" id="3.40.50.2300">
    <property type="match status" value="1"/>
</dbReference>
<evidence type="ECO:0000313" key="3">
    <source>
        <dbReference type="EMBL" id="UYW02518.1"/>
    </source>
</evidence>
<dbReference type="EMBL" id="CP081495">
    <property type="protein sequence ID" value="UYW02518.1"/>
    <property type="molecule type" value="Genomic_DNA"/>
</dbReference>
<dbReference type="SMART" id="SM00257">
    <property type="entry name" value="LysM"/>
    <property type="match status" value="6"/>
</dbReference>
<evidence type="ECO:0000313" key="4">
    <source>
        <dbReference type="Proteomes" id="UP001163328"/>
    </source>
</evidence>
<feature type="domain" description="LysM" evidence="2">
    <location>
        <begin position="26"/>
        <end position="69"/>
    </location>
</feature>
<evidence type="ECO:0000259" key="2">
    <source>
        <dbReference type="PROSITE" id="PS51782"/>
    </source>
</evidence>
<proteinExistence type="predicted"/>
<feature type="domain" description="LysM" evidence="2">
    <location>
        <begin position="295"/>
        <end position="338"/>
    </location>
</feature>
<dbReference type="PANTHER" id="PTHR33734:SF22">
    <property type="entry name" value="MEMBRANE-BOUND LYTIC MUREIN TRANSGLYCOSYLASE D"/>
    <property type="match status" value="1"/>
</dbReference>
<keyword evidence="4" id="KW-1185">Reference proteome</keyword>
<keyword evidence="1" id="KW-0732">Signal</keyword>
<protein>
    <submittedName>
        <fullName evidence="3">LysM peptidoglycan-binding domain-containing protein</fullName>
    </submittedName>
</protein>
<dbReference type="PROSITE" id="PS51782">
    <property type="entry name" value="LYSM"/>
    <property type="match status" value="6"/>
</dbReference>
<organism evidence="3 4">
    <name type="scientific">Flavobacterium agricola</name>
    <dbReference type="NCBI Taxonomy" id="2870839"/>
    <lineage>
        <taxon>Bacteria</taxon>
        <taxon>Pseudomonadati</taxon>
        <taxon>Bacteroidota</taxon>
        <taxon>Flavobacteriia</taxon>
        <taxon>Flavobacteriales</taxon>
        <taxon>Flavobacteriaceae</taxon>
        <taxon>Flavobacterium</taxon>
    </lineage>
</organism>
<dbReference type="SUPFAM" id="SSF53822">
    <property type="entry name" value="Periplasmic binding protein-like I"/>
    <property type="match status" value="1"/>
</dbReference>
<reference evidence="3" key="1">
    <citation type="submission" date="2021-08" db="EMBL/GenBank/DDBJ databases">
        <title>Flavobacterium sp. strain CC-SYL302.</title>
        <authorList>
            <person name="Lin S.-Y."/>
            <person name="Lee T.-H."/>
            <person name="Young C.-C."/>
        </authorList>
    </citation>
    <scope>NUCLEOTIDE SEQUENCE</scope>
    <source>
        <strain evidence="3">CC-SYL302</strain>
    </source>
</reference>
<dbReference type="SUPFAM" id="SSF54106">
    <property type="entry name" value="LysM domain"/>
    <property type="match status" value="4"/>
</dbReference>
<dbReference type="InterPro" id="IPR036779">
    <property type="entry name" value="LysM_dom_sf"/>
</dbReference>
<feature type="domain" description="LysM" evidence="2">
    <location>
        <begin position="83"/>
        <end position="127"/>
    </location>
</feature>
<feature type="chain" id="PRO_5046172495" evidence="1">
    <location>
        <begin position="22"/>
        <end position="771"/>
    </location>
</feature>